<reference evidence="2 3" key="1">
    <citation type="submission" date="2023-01" db="EMBL/GenBank/DDBJ databases">
        <title>Novel species of the genus Vogesella isolated from rivers.</title>
        <authorList>
            <person name="Lu H."/>
        </authorList>
    </citation>
    <scope>NUCLEOTIDE SEQUENCE [LARGE SCALE GENOMIC DNA]</scope>
    <source>
        <strain evidence="2 3">DC21W</strain>
    </source>
</reference>
<proteinExistence type="predicted"/>
<gene>
    <name evidence="2" type="ORF">PQU95_05245</name>
</gene>
<keyword evidence="1" id="KW-0732">Signal</keyword>
<dbReference type="Gene3D" id="2.40.160.20">
    <property type="match status" value="1"/>
</dbReference>
<keyword evidence="3" id="KW-1185">Reference proteome</keyword>
<dbReference type="RefSeq" id="WP_272751015.1">
    <property type="nucleotide sequence ID" value="NZ_JAQQLF010000006.1"/>
</dbReference>
<evidence type="ECO:0000313" key="3">
    <source>
        <dbReference type="Proteomes" id="UP001219956"/>
    </source>
</evidence>
<evidence type="ECO:0000256" key="1">
    <source>
        <dbReference type="SAM" id="SignalP"/>
    </source>
</evidence>
<comment type="caution">
    <text evidence="2">The sequence shown here is derived from an EMBL/GenBank/DDBJ whole genome shotgun (WGS) entry which is preliminary data.</text>
</comment>
<dbReference type="Proteomes" id="UP001219956">
    <property type="component" value="Unassembled WGS sequence"/>
</dbReference>
<dbReference type="EMBL" id="JAQQLF010000006">
    <property type="protein sequence ID" value="MDC7716617.1"/>
    <property type="molecule type" value="Genomic_DNA"/>
</dbReference>
<sequence length="157" mass="16980">MKIKLLAMTLALGCSSAMADTSVLVFGASHHGSCDGTRYNCDLNNSNPGLGLELAEPQVDYSLFVRGGSYRDSRRETAYFVAGGGRKQWDIGEDFVVGAGLMVGYLNGSGMHGLAGLPFVTAGGKLLQLEIGYVPEIHWKDRMMPATTTFNLRWQID</sequence>
<protein>
    <recommendedName>
        <fullName evidence="4">Outer membrane protein beta-barrel domain-containing protein</fullName>
    </recommendedName>
</protein>
<accession>A0ABT5IVM6</accession>
<name>A0ABT5IVM6_9NEIS</name>
<feature type="signal peptide" evidence="1">
    <location>
        <begin position="1"/>
        <end position="19"/>
    </location>
</feature>
<evidence type="ECO:0000313" key="2">
    <source>
        <dbReference type="EMBL" id="MDC7716617.1"/>
    </source>
</evidence>
<evidence type="ECO:0008006" key="4">
    <source>
        <dbReference type="Google" id="ProtNLM"/>
    </source>
</evidence>
<feature type="chain" id="PRO_5047098327" description="Outer membrane protein beta-barrel domain-containing protein" evidence="1">
    <location>
        <begin position="20"/>
        <end position="157"/>
    </location>
</feature>
<organism evidence="2 3">
    <name type="scientific">Vogesella aquatica</name>
    <dbReference type="NCBI Taxonomy" id="2984206"/>
    <lineage>
        <taxon>Bacteria</taxon>
        <taxon>Pseudomonadati</taxon>
        <taxon>Pseudomonadota</taxon>
        <taxon>Betaproteobacteria</taxon>
        <taxon>Neisseriales</taxon>
        <taxon>Chromobacteriaceae</taxon>
        <taxon>Vogesella</taxon>
    </lineage>
</organism>